<protein>
    <recommendedName>
        <fullName evidence="3">DUF995 domain-containing protein</fullName>
    </recommendedName>
</protein>
<proteinExistence type="predicted"/>
<comment type="caution">
    <text evidence="1">The sequence shown here is derived from an EMBL/GenBank/DDBJ whole genome shotgun (WGS) entry which is preliminary data.</text>
</comment>
<sequence>MAPPLISLARRSGFWQAGIMKHALALICALLPLSALAEMSATEFNTYTKGKTLYYGKSGAPYGAEIYHENRRVQWSFLDGRCKDGHWYEADGLICFVYEDDLTPQCWSFSKGPRGLVARFENDPAQTELYEAEEQDDPLLCLGPEVGV</sequence>
<evidence type="ECO:0000313" key="2">
    <source>
        <dbReference type="Proteomes" id="UP000003257"/>
    </source>
</evidence>
<evidence type="ECO:0008006" key="3">
    <source>
        <dbReference type="Google" id="ProtNLM"/>
    </source>
</evidence>
<name>A0ABP2DAN1_9RHOB</name>
<dbReference type="EMBL" id="ABID01000002">
    <property type="protein sequence ID" value="EDQ05235.1"/>
    <property type="molecule type" value="Genomic_DNA"/>
</dbReference>
<accession>A0ABP2DAN1</accession>
<keyword evidence="2" id="KW-1185">Reference proteome</keyword>
<organism evidence="1 2">
    <name type="scientific">Sulfitobacter indolifex HEL-45</name>
    <dbReference type="NCBI Taxonomy" id="391624"/>
    <lineage>
        <taxon>Bacteria</taxon>
        <taxon>Pseudomonadati</taxon>
        <taxon>Pseudomonadota</taxon>
        <taxon>Alphaproteobacteria</taxon>
        <taxon>Rhodobacterales</taxon>
        <taxon>Roseobacteraceae</taxon>
        <taxon>Sulfitobacter</taxon>
    </lineage>
</organism>
<dbReference type="Proteomes" id="UP000003257">
    <property type="component" value="Unassembled WGS sequence"/>
</dbReference>
<evidence type="ECO:0000313" key="1">
    <source>
        <dbReference type="EMBL" id="EDQ05235.1"/>
    </source>
</evidence>
<gene>
    <name evidence="1" type="ORF">OIHEL45_10848</name>
</gene>
<reference evidence="1 2" key="1">
    <citation type="submission" date="2007-11" db="EMBL/GenBank/DDBJ databases">
        <authorList>
            <person name="Wagner-Dobler I."/>
            <person name="Ferriera S."/>
            <person name="Johnson J."/>
            <person name="Kravitz S."/>
            <person name="Beeson K."/>
            <person name="Sutton G."/>
            <person name="Rogers Y.-H."/>
            <person name="Friedman R."/>
            <person name="Frazier M."/>
            <person name="Venter J.C."/>
        </authorList>
    </citation>
    <scope>NUCLEOTIDE SEQUENCE [LARGE SCALE GENOMIC DNA]</scope>
    <source>
        <strain evidence="1 2">HEL-45</strain>
    </source>
</reference>